<proteinExistence type="predicted"/>
<dbReference type="InterPro" id="IPR007922">
    <property type="entry name" value="DciA-like"/>
</dbReference>
<reference evidence="2 3" key="1">
    <citation type="submission" date="2018-03" db="EMBL/GenBank/DDBJ databases">
        <title>Genomic Encyclopedia of Archaeal and Bacterial Type Strains, Phase II (KMG-II): from individual species to whole genera.</title>
        <authorList>
            <person name="Goeker M."/>
        </authorList>
    </citation>
    <scope>NUCLEOTIDE SEQUENCE [LARGE SCALE GENOMIC DNA]</scope>
    <source>
        <strain evidence="2 3">DSM 100065</strain>
    </source>
</reference>
<sequence>MTDEDDDDAATPPAVDPAARSFASMLHISGSSVDAGKYLPRARRTPRRVGQTDQSPRRRRWSGAGPSARDPQALGSVFSRVAQVHGWGEDMQRGRIFGQWDLIVGEMLAEKTTPVSLEAGVLTIRAVSTAWATQLRLELRRLHLKINESVGPDVVTSIRVQGPVAPSWKKGRRSMRGRGPRDTYG</sequence>
<accession>A0A2T1A255</accession>
<dbReference type="OrthoDB" id="5516926at2"/>
<dbReference type="PANTHER" id="PTHR36456:SF1">
    <property type="entry name" value="UPF0232 PROTEIN SCO3875"/>
    <property type="match status" value="1"/>
</dbReference>
<feature type="compositionally biased region" description="Basic residues" evidence="1">
    <location>
        <begin position="169"/>
        <end position="178"/>
    </location>
</feature>
<keyword evidence="3" id="KW-1185">Reference proteome</keyword>
<evidence type="ECO:0000313" key="2">
    <source>
        <dbReference type="EMBL" id="PRZ42690.1"/>
    </source>
</evidence>
<dbReference type="PANTHER" id="PTHR36456">
    <property type="entry name" value="UPF0232 PROTEIN SCO3875"/>
    <property type="match status" value="1"/>
</dbReference>
<dbReference type="AlphaFoldDB" id="A0A2T1A255"/>
<feature type="region of interest" description="Disordered" evidence="1">
    <location>
        <begin position="165"/>
        <end position="185"/>
    </location>
</feature>
<name>A0A2T1A255_9ACTN</name>
<dbReference type="Pfam" id="PF05258">
    <property type="entry name" value="DciA"/>
    <property type="match status" value="1"/>
</dbReference>
<protein>
    <submittedName>
        <fullName evidence="2">Uncharacterized protein DUF721</fullName>
    </submittedName>
</protein>
<feature type="region of interest" description="Disordered" evidence="1">
    <location>
        <begin position="36"/>
        <end position="73"/>
    </location>
</feature>
<dbReference type="EMBL" id="PVUE01000004">
    <property type="protein sequence ID" value="PRZ42690.1"/>
    <property type="molecule type" value="Genomic_DNA"/>
</dbReference>
<dbReference type="Proteomes" id="UP000237752">
    <property type="component" value="Unassembled WGS sequence"/>
</dbReference>
<comment type="caution">
    <text evidence="2">The sequence shown here is derived from an EMBL/GenBank/DDBJ whole genome shotgun (WGS) entry which is preliminary data.</text>
</comment>
<organism evidence="2 3">
    <name type="scientific">Antricoccus suffuscus</name>
    <dbReference type="NCBI Taxonomy" id="1629062"/>
    <lineage>
        <taxon>Bacteria</taxon>
        <taxon>Bacillati</taxon>
        <taxon>Actinomycetota</taxon>
        <taxon>Actinomycetes</taxon>
        <taxon>Geodermatophilales</taxon>
        <taxon>Antricoccaceae</taxon>
        <taxon>Antricoccus</taxon>
    </lineage>
</organism>
<gene>
    <name evidence="2" type="ORF">CLV47_10434</name>
</gene>
<evidence type="ECO:0000256" key="1">
    <source>
        <dbReference type="SAM" id="MobiDB-lite"/>
    </source>
</evidence>
<dbReference type="RefSeq" id="WP_106348236.1">
    <property type="nucleotide sequence ID" value="NZ_PVUE01000004.1"/>
</dbReference>
<evidence type="ECO:0000313" key="3">
    <source>
        <dbReference type="Proteomes" id="UP000237752"/>
    </source>
</evidence>